<reference evidence="1 2" key="1">
    <citation type="journal article" date="2007" name="Nat. Biotechnol.">
        <title>Complete genome sequence of the erythromycin-producing bacterium Saccharopolyspora erythraea NRRL23338.</title>
        <authorList>
            <person name="Oliynyk M."/>
            <person name="Samborskyy M."/>
            <person name="Lester J.B."/>
            <person name="Mironenko T."/>
            <person name="Scott N."/>
            <person name="Dickens S."/>
            <person name="Haydock S.F."/>
            <person name="Leadlay P.F."/>
        </authorList>
    </citation>
    <scope>NUCLEOTIDE SEQUENCE [LARGE SCALE GENOMIC DNA]</scope>
    <source>
        <strain evidence="2">ATCC 11635 / DSM 40517 / JCM 4748 / NBRC 13426 / NCIMB 8594 / NRRL 2338</strain>
    </source>
</reference>
<evidence type="ECO:0008006" key="3">
    <source>
        <dbReference type="Google" id="ProtNLM"/>
    </source>
</evidence>
<dbReference type="STRING" id="405948.SACE_0653"/>
<dbReference type="InterPro" id="IPR029063">
    <property type="entry name" value="SAM-dependent_MTases_sf"/>
</dbReference>
<gene>
    <name evidence="1" type="ordered locus">SACE_0653</name>
</gene>
<dbReference type="Gene3D" id="3.30.1050.30">
    <property type="match status" value="1"/>
</dbReference>
<evidence type="ECO:0000313" key="2">
    <source>
        <dbReference type="Proteomes" id="UP000006728"/>
    </source>
</evidence>
<dbReference type="KEGG" id="sen:SACE_0653"/>
<name>A4F7H3_SACEN</name>
<proteinExistence type="predicted"/>
<dbReference type="HOGENOM" id="CLU_722879_0_0_11"/>
<accession>A4F7H3</accession>
<keyword evidence="2" id="KW-1185">Reference proteome</keyword>
<dbReference type="eggNOG" id="COG3510">
    <property type="taxonomic scope" value="Bacteria"/>
</dbReference>
<dbReference type="AlphaFoldDB" id="A4F7H3"/>
<evidence type="ECO:0000313" key="1">
    <source>
        <dbReference type="EMBL" id="CAL99997.1"/>
    </source>
</evidence>
<sequence length="340" mass="37029">MVVELEITDGAALVRYPIALVRGRRPEVADDPGHSPEARFSFDVVDLANELFGPRRSRGAAARRSELTSSSPFSGGRLDIDAARRMASVHRAISALAEACSGGSSSLNALAIRYGTDKWGGLHWYTPHYERHFADLRDEPVRLLEIGIGGYDVDGFGGGSLKMWKRYFRRGLVHGLDIYDKSFLDGTRIRTLRGDQNDPAYLTAIAEEMGPFDIVVDDGSHVGEHQLTSFHALFPHIRPGGFYVIEDLHTSYWPEYGGTDAPVRGSGTALGLLTQLLDGLHYEERGDSGGVPLPGVDDRTVALHVYRNIAFVEKGVNAEGGIPLWTKAPSQSVAAATTAR</sequence>
<dbReference type="EMBL" id="AM420293">
    <property type="protein sequence ID" value="CAL99997.1"/>
    <property type="molecule type" value="Genomic_DNA"/>
</dbReference>
<dbReference type="SUPFAM" id="SSF53335">
    <property type="entry name" value="S-adenosyl-L-methionine-dependent methyltransferases"/>
    <property type="match status" value="1"/>
</dbReference>
<dbReference type="Proteomes" id="UP000006728">
    <property type="component" value="Chromosome"/>
</dbReference>
<protein>
    <recommendedName>
        <fullName evidence="3">Demethylmacrocin O-methyltransferase</fullName>
    </recommendedName>
</protein>
<dbReference type="Gene3D" id="3.40.50.150">
    <property type="entry name" value="Vaccinia Virus protein VP39"/>
    <property type="match status" value="1"/>
</dbReference>
<organism evidence="1 2">
    <name type="scientific">Saccharopolyspora erythraea (strain ATCC 11635 / DSM 40517 / JCM 4748 / NBRC 13426 / NCIMB 8594 / NRRL 2338)</name>
    <dbReference type="NCBI Taxonomy" id="405948"/>
    <lineage>
        <taxon>Bacteria</taxon>
        <taxon>Bacillati</taxon>
        <taxon>Actinomycetota</taxon>
        <taxon>Actinomycetes</taxon>
        <taxon>Pseudonocardiales</taxon>
        <taxon>Pseudonocardiaceae</taxon>
        <taxon>Saccharopolyspora</taxon>
    </lineage>
</organism>